<reference evidence="5" key="1">
    <citation type="submission" date="2019-12" db="UniProtKB">
        <authorList>
            <consortium name="WormBaseParasite"/>
        </authorList>
    </citation>
    <scope>IDENTIFICATION</scope>
</reference>
<evidence type="ECO:0000256" key="1">
    <source>
        <dbReference type="PROSITE-ProRule" id="PRU00117"/>
    </source>
</evidence>
<evidence type="ECO:0000313" key="5">
    <source>
        <dbReference type="WBParaSite" id="TMUE_2000007027.1"/>
    </source>
</evidence>
<dbReference type="SMART" id="SM00322">
    <property type="entry name" value="KH"/>
    <property type="match status" value="2"/>
</dbReference>
<dbReference type="InterPro" id="IPR036612">
    <property type="entry name" value="KH_dom_type_1_sf"/>
</dbReference>
<dbReference type="GO" id="GO:1901190">
    <property type="term" value="P:regulation of formation of translation initiation ternary complex"/>
    <property type="evidence" value="ECO:0007669"/>
    <property type="project" value="TreeGrafter"/>
</dbReference>
<feature type="domain" description="K Homology" evidence="3">
    <location>
        <begin position="230"/>
        <end position="301"/>
    </location>
</feature>
<evidence type="ECO:0000259" key="3">
    <source>
        <dbReference type="SMART" id="SM00322"/>
    </source>
</evidence>
<dbReference type="InterPro" id="IPR004087">
    <property type="entry name" value="KH_dom"/>
</dbReference>
<evidence type="ECO:0000313" key="4">
    <source>
        <dbReference type="Proteomes" id="UP000046395"/>
    </source>
</evidence>
<dbReference type="PANTHER" id="PTHR20849">
    <property type="entry name" value="EUKARYOTIC TRANSLATION INITIATION FACTOR 4E-BINDING PROTEIN MEXTLI"/>
    <property type="match status" value="1"/>
</dbReference>
<dbReference type="Proteomes" id="UP000046395">
    <property type="component" value="Unassembled WGS sequence"/>
</dbReference>
<sequence>MEKGQRINRKGARVPSTSVRKFNPAKVDALHIFAPEHVMIFEEENCGRFIKKTVAIPNKYFGKLIGVQGTTIRILEILTNTVISLKRSPMSKYWRYIIAAGRCHYEVNNVISLIHFLLKYSIDLDVQAISSICLKVRGFKPQYKNPGSMLSTIKVDLDRSWQNVFEKRANWECIGRAGAHTCRYLEVDVMTCCNKPRNLGVPGLRGNRNICFCKANRCSKSGRTRQSDSASIIDCIQVKNNHVGRIMGTKGCIIAIIEHFTNTVISFKDMSAVEGNRLVCIKGQRQKDINCAKEFIHLIIFRSIRFGILTDQLVGQLLGTAEGQLKLQDGAGKNPFVNVYNVPDREWIPAGMKQLVRHILLREEAAQWNCAKCVQLQAPCSHEIRTDNRTAFHNKGKKPWRKTSTSNPDSMGSRKMHPSQWRNRQQGIILHKCETVRRPSAEERVKSNAAFTERVRHVLQSSNGLHALLGTGCKHDNNHSAPREQFLLAEMIPNAIMPFSENWESKCSELGISRGRRHNSV</sequence>
<accession>A0A5S6QJG5</accession>
<feature type="compositionally biased region" description="Basic residues" evidence="2">
    <location>
        <begin position="392"/>
        <end position="401"/>
    </location>
</feature>
<dbReference type="GO" id="GO:0034518">
    <property type="term" value="C:RNA cap binding complex"/>
    <property type="evidence" value="ECO:0007669"/>
    <property type="project" value="TreeGrafter"/>
</dbReference>
<dbReference type="CDD" id="cd00105">
    <property type="entry name" value="KH-I"/>
    <property type="match status" value="1"/>
</dbReference>
<proteinExistence type="predicted"/>
<dbReference type="Pfam" id="PF00013">
    <property type="entry name" value="KH_1"/>
    <property type="match status" value="1"/>
</dbReference>
<dbReference type="GO" id="GO:0003743">
    <property type="term" value="F:translation initiation factor activity"/>
    <property type="evidence" value="ECO:0007669"/>
    <property type="project" value="TreeGrafter"/>
</dbReference>
<dbReference type="InterPro" id="IPR040160">
    <property type="entry name" value="Mxt"/>
</dbReference>
<keyword evidence="1" id="KW-0694">RNA-binding</keyword>
<dbReference type="InterPro" id="IPR004088">
    <property type="entry name" value="KH_dom_type_1"/>
</dbReference>
<dbReference type="SUPFAM" id="SSF54791">
    <property type="entry name" value="Eukaryotic type KH-domain (KH-domain type I)"/>
    <property type="match status" value="2"/>
</dbReference>
<dbReference type="PANTHER" id="PTHR20849:SF2">
    <property type="entry name" value="EUKARYOTIC TRANSLATION INITIATION FACTOR 4E-BINDING PROTEIN MEXTLI"/>
    <property type="match status" value="1"/>
</dbReference>
<dbReference type="WBParaSite" id="TMUE_2000007027.1">
    <property type="protein sequence ID" value="TMUE_2000007027.1"/>
    <property type="gene ID" value="WBGene00291790"/>
</dbReference>
<evidence type="ECO:0000256" key="2">
    <source>
        <dbReference type="SAM" id="MobiDB-lite"/>
    </source>
</evidence>
<dbReference type="Gene3D" id="3.30.1370.10">
    <property type="entry name" value="K Homology domain, type 1"/>
    <property type="match status" value="1"/>
</dbReference>
<dbReference type="GO" id="GO:0003723">
    <property type="term" value="F:RNA binding"/>
    <property type="evidence" value="ECO:0007669"/>
    <property type="project" value="UniProtKB-UniRule"/>
</dbReference>
<feature type="domain" description="K Homology" evidence="3">
    <location>
        <begin position="48"/>
        <end position="134"/>
    </location>
</feature>
<dbReference type="PROSITE" id="PS50084">
    <property type="entry name" value="KH_TYPE_1"/>
    <property type="match status" value="2"/>
</dbReference>
<feature type="region of interest" description="Disordered" evidence="2">
    <location>
        <begin position="391"/>
        <end position="421"/>
    </location>
</feature>
<keyword evidence="4" id="KW-1185">Reference proteome</keyword>
<dbReference type="GO" id="GO:0005737">
    <property type="term" value="C:cytoplasm"/>
    <property type="evidence" value="ECO:0007669"/>
    <property type="project" value="TreeGrafter"/>
</dbReference>
<name>A0A5S6QJG5_TRIMR</name>
<organism evidence="4 5">
    <name type="scientific">Trichuris muris</name>
    <name type="common">Mouse whipworm</name>
    <dbReference type="NCBI Taxonomy" id="70415"/>
    <lineage>
        <taxon>Eukaryota</taxon>
        <taxon>Metazoa</taxon>
        <taxon>Ecdysozoa</taxon>
        <taxon>Nematoda</taxon>
        <taxon>Enoplea</taxon>
        <taxon>Dorylaimia</taxon>
        <taxon>Trichinellida</taxon>
        <taxon>Trichuridae</taxon>
        <taxon>Trichuris</taxon>
    </lineage>
</organism>
<dbReference type="GO" id="GO:0008190">
    <property type="term" value="F:eukaryotic initiation factor 4E binding"/>
    <property type="evidence" value="ECO:0007669"/>
    <property type="project" value="InterPro"/>
</dbReference>
<dbReference type="GO" id="GO:0045727">
    <property type="term" value="P:positive regulation of translation"/>
    <property type="evidence" value="ECO:0007669"/>
    <property type="project" value="InterPro"/>
</dbReference>
<dbReference type="AlphaFoldDB" id="A0A5S6QJG5"/>
<protein>
    <submittedName>
        <fullName evidence="5">K Homology domain-containing protein</fullName>
    </submittedName>
</protein>